<dbReference type="Gramene" id="PRQ53349">
    <property type="protein sequence ID" value="PRQ53349"/>
    <property type="gene ID" value="RchiOBHm_Chr2g0165541"/>
</dbReference>
<dbReference type="Proteomes" id="UP000238479">
    <property type="component" value="Chromosome 2"/>
</dbReference>
<dbReference type="AlphaFoldDB" id="A0A2P6S3U4"/>
<evidence type="ECO:0000313" key="1">
    <source>
        <dbReference type="EMBL" id="PRQ53349.1"/>
    </source>
</evidence>
<protein>
    <submittedName>
        <fullName evidence="1">Uncharacterized protein</fullName>
    </submittedName>
</protein>
<name>A0A2P6S3U4_ROSCH</name>
<keyword evidence="2" id="KW-1185">Reference proteome</keyword>
<gene>
    <name evidence="1" type="ORF">RchiOBHm_Chr2g0165541</name>
</gene>
<comment type="caution">
    <text evidence="1">The sequence shown here is derived from an EMBL/GenBank/DDBJ whole genome shotgun (WGS) entry which is preliminary data.</text>
</comment>
<dbReference type="EMBL" id="PDCK01000040">
    <property type="protein sequence ID" value="PRQ53349.1"/>
    <property type="molecule type" value="Genomic_DNA"/>
</dbReference>
<organism evidence="1 2">
    <name type="scientific">Rosa chinensis</name>
    <name type="common">China rose</name>
    <dbReference type="NCBI Taxonomy" id="74649"/>
    <lineage>
        <taxon>Eukaryota</taxon>
        <taxon>Viridiplantae</taxon>
        <taxon>Streptophyta</taxon>
        <taxon>Embryophyta</taxon>
        <taxon>Tracheophyta</taxon>
        <taxon>Spermatophyta</taxon>
        <taxon>Magnoliopsida</taxon>
        <taxon>eudicotyledons</taxon>
        <taxon>Gunneridae</taxon>
        <taxon>Pentapetalae</taxon>
        <taxon>rosids</taxon>
        <taxon>fabids</taxon>
        <taxon>Rosales</taxon>
        <taxon>Rosaceae</taxon>
        <taxon>Rosoideae</taxon>
        <taxon>Rosoideae incertae sedis</taxon>
        <taxon>Rosa</taxon>
    </lineage>
</organism>
<evidence type="ECO:0000313" key="2">
    <source>
        <dbReference type="Proteomes" id="UP000238479"/>
    </source>
</evidence>
<accession>A0A2P6S3U4</accession>
<proteinExistence type="predicted"/>
<sequence length="64" mass="7373">MVTWVISRNSKSLALFCITSEMCRLYSLYSFSLPKAEVNVFFARFRIGIEISGDLLHLLQVMLI</sequence>
<reference evidence="1 2" key="1">
    <citation type="journal article" date="2018" name="Nat. Genet.">
        <title>The Rosa genome provides new insights in the design of modern roses.</title>
        <authorList>
            <person name="Bendahmane M."/>
        </authorList>
    </citation>
    <scope>NUCLEOTIDE SEQUENCE [LARGE SCALE GENOMIC DNA]</scope>
    <source>
        <strain evidence="2">cv. Old Blush</strain>
    </source>
</reference>